<accession>A0A444YA14</accession>
<organism evidence="2 3">
    <name type="scientific">Arachis hypogaea</name>
    <name type="common">Peanut</name>
    <dbReference type="NCBI Taxonomy" id="3818"/>
    <lineage>
        <taxon>Eukaryota</taxon>
        <taxon>Viridiplantae</taxon>
        <taxon>Streptophyta</taxon>
        <taxon>Embryophyta</taxon>
        <taxon>Tracheophyta</taxon>
        <taxon>Spermatophyta</taxon>
        <taxon>Magnoliopsida</taxon>
        <taxon>eudicotyledons</taxon>
        <taxon>Gunneridae</taxon>
        <taxon>Pentapetalae</taxon>
        <taxon>rosids</taxon>
        <taxon>fabids</taxon>
        <taxon>Fabales</taxon>
        <taxon>Fabaceae</taxon>
        <taxon>Papilionoideae</taxon>
        <taxon>50 kb inversion clade</taxon>
        <taxon>dalbergioids sensu lato</taxon>
        <taxon>Dalbergieae</taxon>
        <taxon>Pterocarpus clade</taxon>
        <taxon>Arachis</taxon>
    </lineage>
</organism>
<evidence type="ECO:0000256" key="1">
    <source>
        <dbReference type="SAM" id="MobiDB-lite"/>
    </source>
</evidence>
<gene>
    <name evidence="2" type="ORF">Ahy_B07g086539</name>
</gene>
<protein>
    <submittedName>
        <fullName evidence="2">Uncharacterized protein</fullName>
    </submittedName>
</protein>
<name>A0A444YA14_ARAHY</name>
<evidence type="ECO:0000313" key="2">
    <source>
        <dbReference type="EMBL" id="RYQ98763.1"/>
    </source>
</evidence>
<feature type="compositionally biased region" description="Basic and acidic residues" evidence="1">
    <location>
        <begin position="62"/>
        <end position="72"/>
    </location>
</feature>
<reference evidence="2 3" key="1">
    <citation type="submission" date="2019-01" db="EMBL/GenBank/DDBJ databases">
        <title>Sequencing of cultivated peanut Arachis hypogaea provides insights into genome evolution and oil improvement.</title>
        <authorList>
            <person name="Chen X."/>
        </authorList>
    </citation>
    <scope>NUCLEOTIDE SEQUENCE [LARGE SCALE GENOMIC DNA]</scope>
    <source>
        <strain evidence="3">cv. Fuhuasheng</strain>
        <tissue evidence="2">Leaves</tissue>
    </source>
</reference>
<feature type="region of interest" description="Disordered" evidence="1">
    <location>
        <begin position="62"/>
        <end position="81"/>
    </location>
</feature>
<dbReference type="EMBL" id="SDMP01000017">
    <property type="protein sequence ID" value="RYQ98763.1"/>
    <property type="molecule type" value="Genomic_DNA"/>
</dbReference>
<dbReference type="Proteomes" id="UP000289738">
    <property type="component" value="Chromosome B07"/>
</dbReference>
<comment type="caution">
    <text evidence="2">The sequence shown here is derived from an EMBL/GenBank/DDBJ whole genome shotgun (WGS) entry which is preliminary data.</text>
</comment>
<dbReference type="AlphaFoldDB" id="A0A444YA14"/>
<sequence>MKSIRKSWKKTRNMLYHEYYKSTKTREQNIEERPPKIDKEHWRWFLEYRNKPETQEKIMAIEQRDESSRMSENESIAYALG</sequence>
<proteinExistence type="predicted"/>
<keyword evidence="3" id="KW-1185">Reference proteome</keyword>
<evidence type="ECO:0000313" key="3">
    <source>
        <dbReference type="Proteomes" id="UP000289738"/>
    </source>
</evidence>